<evidence type="ECO:0000259" key="1">
    <source>
        <dbReference type="Pfam" id="PF13614"/>
    </source>
</evidence>
<dbReference type="InterPro" id="IPR050678">
    <property type="entry name" value="DNA_Partitioning_ATPase"/>
</dbReference>
<accession>A0ABY4D4Q8</accession>
<dbReference type="RefSeq" id="WP_243803224.1">
    <property type="nucleotide sequence ID" value="NZ_CP094671.1"/>
</dbReference>
<sequence length="277" mass="30483">MPTTTQERSCRVIAITNNKGGVCKTTTTVAVGAQLADMGYKVLLVDLDPQANLTKHLIDPNTEFEIALHTGDVLAGSASMQEAILAYTPSIEQPSEYTLHFVPASYLMDTYESALRKKPDMPNLLRKALRPVRPHYDFILLDCPPQMSTYTYVALVAADGFFVPSKPATFSFDGIKNVCEAAEGVRDQLNPGLQFLGVGIMTYNPRIASNAEKLAVSRIEEYVSSSYGSDYMLGNVRVDKTIEDAQSKGRIISETGLDTRVGRDYRDLTTKLLEVLN</sequence>
<dbReference type="Proteomes" id="UP000831113">
    <property type="component" value="Plasmid unnamed2"/>
</dbReference>
<dbReference type="InterPro" id="IPR025669">
    <property type="entry name" value="AAA_dom"/>
</dbReference>
<geneLocation type="plasmid" evidence="2 3">
    <name>unnamed2</name>
</geneLocation>
<feature type="domain" description="AAA" evidence="1">
    <location>
        <begin position="11"/>
        <end position="194"/>
    </location>
</feature>
<dbReference type="CDD" id="cd02042">
    <property type="entry name" value="ParAB_family"/>
    <property type="match status" value="1"/>
</dbReference>
<gene>
    <name evidence="2" type="ORF">MTX78_23660</name>
</gene>
<keyword evidence="2" id="KW-0614">Plasmid</keyword>
<dbReference type="Pfam" id="PF13614">
    <property type="entry name" value="AAA_31"/>
    <property type="match status" value="1"/>
</dbReference>
<evidence type="ECO:0000313" key="3">
    <source>
        <dbReference type="Proteomes" id="UP000831113"/>
    </source>
</evidence>
<dbReference type="EMBL" id="CP094671">
    <property type="protein sequence ID" value="UOG77435.1"/>
    <property type="molecule type" value="Genomic_DNA"/>
</dbReference>
<protein>
    <submittedName>
        <fullName evidence="2">AAA family ATPase</fullName>
    </submittedName>
</protein>
<dbReference type="InterPro" id="IPR027417">
    <property type="entry name" value="P-loop_NTPase"/>
</dbReference>
<keyword evidence="3" id="KW-1185">Reference proteome</keyword>
<dbReference type="Gene3D" id="3.40.50.300">
    <property type="entry name" value="P-loop containing nucleotide triphosphate hydrolases"/>
    <property type="match status" value="1"/>
</dbReference>
<organism evidence="2 3">
    <name type="scientific">Hymenobacter tibetensis</name>
    <dbReference type="NCBI Taxonomy" id="497967"/>
    <lineage>
        <taxon>Bacteria</taxon>
        <taxon>Pseudomonadati</taxon>
        <taxon>Bacteroidota</taxon>
        <taxon>Cytophagia</taxon>
        <taxon>Cytophagales</taxon>
        <taxon>Hymenobacteraceae</taxon>
        <taxon>Hymenobacter</taxon>
    </lineage>
</organism>
<reference evidence="2 3" key="1">
    <citation type="submission" date="2022-03" db="EMBL/GenBank/DDBJ databases">
        <title>Hymenobactersp. isolated from the air.</title>
        <authorList>
            <person name="Won M."/>
            <person name="Kwon S.-W."/>
        </authorList>
    </citation>
    <scope>NUCLEOTIDE SEQUENCE [LARGE SCALE GENOMIC DNA]</scope>
    <source>
        <strain evidence="2 3">KACC 21982</strain>
        <plasmid evidence="2 3">unnamed2</plasmid>
    </source>
</reference>
<proteinExistence type="predicted"/>
<evidence type="ECO:0000313" key="2">
    <source>
        <dbReference type="EMBL" id="UOG77435.1"/>
    </source>
</evidence>
<dbReference type="SUPFAM" id="SSF52540">
    <property type="entry name" value="P-loop containing nucleoside triphosphate hydrolases"/>
    <property type="match status" value="1"/>
</dbReference>
<dbReference type="PANTHER" id="PTHR13696:SF99">
    <property type="entry name" value="COBYRINIC ACID AC-DIAMIDE SYNTHASE"/>
    <property type="match status" value="1"/>
</dbReference>
<name>A0ABY4D4Q8_9BACT</name>
<dbReference type="PANTHER" id="PTHR13696">
    <property type="entry name" value="P-LOOP CONTAINING NUCLEOSIDE TRIPHOSPHATE HYDROLASE"/>
    <property type="match status" value="1"/>
</dbReference>